<dbReference type="EMBL" id="PYSW02000021">
    <property type="protein sequence ID" value="KAG2383160.1"/>
    <property type="molecule type" value="Genomic_DNA"/>
</dbReference>
<dbReference type="RefSeq" id="XP_044548839.1">
    <property type="nucleotide sequence ID" value="XM_044694142.1"/>
</dbReference>
<organism evidence="3 4">
    <name type="scientific">Naegleria lovaniensis</name>
    <name type="common">Amoeba</name>
    <dbReference type="NCBI Taxonomy" id="51637"/>
    <lineage>
        <taxon>Eukaryota</taxon>
        <taxon>Discoba</taxon>
        <taxon>Heterolobosea</taxon>
        <taxon>Tetramitia</taxon>
        <taxon>Eutetramitia</taxon>
        <taxon>Vahlkampfiidae</taxon>
        <taxon>Naegleria</taxon>
    </lineage>
</organism>
<dbReference type="Pfam" id="PF09851">
    <property type="entry name" value="SHOCT"/>
    <property type="match status" value="1"/>
</dbReference>
<feature type="domain" description="SHOCT" evidence="2">
    <location>
        <begin position="602"/>
        <end position="629"/>
    </location>
</feature>
<evidence type="ECO:0000313" key="4">
    <source>
        <dbReference type="Proteomes" id="UP000816034"/>
    </source>
</evidence>
<protein>
    <recommendedName>
        <fullName evidence="2">SHOCT domain-containing protein</fullName>
    </recommendedName>
</protein>
<evidence type="ECO:0000256" key="1">
    <source>
        <dbReference type="SAM" id="MobiDB-lite"/>
    </source>
</evidence>
<sequence length="631" mass="70853">MPETLYFFFENIPASDKEPFVVKIGGNVVFTATTSQKNTSHTVQITPSGLSAIHREFINFVIPQADIDELNQYDLTNRGYYFRVRVKKIGELSVLQGLNKNFEEENAILDDQRKFYVDEKTGEYTYKYNKPVYLADDYEKSPKAKIAKAIANSADFGTDSTRIWIHLSGIDANEEEPFEILDADQEDKNLFKSTKPIFKRKEVMLYVRKADPTAKSHVANLHIKIPSVGVDSVVDFDLTTLGTHILIAVLNEGSNVEIQQKTNKMFDEKFFNPVHYANAEREYKEKTRVKTTTKYNDDDDDSAPTPQQVAKQGDSESLDEVTITLYVNNIPASKKEPFTIYMNGDEFFKSEEEISLTRTTVLRASFDKPPRGEELIVEIRFKIDARDVDTKQQFNITKNGTFLFFGIEKAAGDSERIQMKQQHNDTFGPQSSQQTATKPSSGNASSSSSDIIPVYFHLANINASAEKPFELFVNGQPIYKQTQDLGDKMAIVTGKLPKIDDLRIDLRAVAKADGLEEESELNITKYGNYLKIEVSSDRSVIDITQADNADFDNATIVDSKKMPSKSTSSTSSSTSTKTSPSEKKTTTTSQQPSSTSSGDYLDQLKKLGELRDAGILTEEEFQAKKKKILGL</sequence>
<feature type="compositionally biased region" description="Low complexity" evidence="1">
    <location>
        <begin position="586"/>
        <end position="597"/>
    </location>
</feature>
<proteinExistence type="predicted"/>
<evidence type="ECO:0000259" key="2">
    <source>
        <dbReference type="Pfam" id="PF09851"/>
    </source>
</evidence>
<keyword evidence="4" id="KW-1185">Reference proteome</keyword>
<dbReference type="Proteomes" id="UP000816034">
    <property type="component" value="Unassembled WGS sequence"/>
</dbReference>
<feature type="region of interest" description="Disordered" evidence="1">
    <location>
        <begin position="557"/>
        <end position="602"/>
    </location>
</feature>
<dbReference type="InterPro" id="IPR018649">
    <property type="entry name" value="SHOCT"/>
</dbReference>
<name>A0AA88GS90_NAELO</name>
<feature type="region of interest" description="Disordered" evidence="1">
    <location>
        <begin position="417"/>
        <end position="446"/>
    </location>
</feature>
<feature type="region of interest" description="Disordered" evidence="1">
    <location>
        <begin position="282"/>
        <end position="316"/>
    </location>
</feature>
<reference evidence="3 4" key="1">
    <citation type="journal article" date="2018" name="BMC Genomics">
        <title>The genome of Naegleria lovaniensis, the basis for a comparative approach to unravel pathogenicity factors of the human pathogenic amoeba N. fowleri.</title>
        <authorList>
            <person name="Liechti N."/>
            <person name="Schurch N."/>
            <person name="Bruggmann R."/>
            <person name="Wittwer M."/>
        </authorList>
    </citation>
    <scope>NUCLEOTIDE SEQUENCE [LARGE SCALE GENOMIC DNA]</scope>
    <source>
        <strain evidence="3 4">ATCC 30569</strain>
    </source>
</reference>
<feature type="compositionally biased region" description="Low complexity" evidence="1">
    <location>
        <begin position="564"/>
        <end position="579"/>
    </location>
</feature>
<gene>
    <name evidence="3" type="ORF">C9374_004497</name>
</gene>
<accession>A0AA88GS90</accession>
<comment type="caution">
    <text evidence="3">The sequence shown here is derived from an EMBL/GenBank/DDBJ whole genome shotgun (WGS) entry which is preliminary data.</text>
</comment>
<dbReference type="GeneID" id="68096952"/>
<evidence type="ECO:0000313" key="3">
    <source>
        <dbReference type="EMBL" id="KAG2383160.1"/>
    </source>
</evidence>
<dbReference type="AlphaFoldDB" id="A0AA88GS90"/>
<feature type="compositionally biased region" description="Polar residues" evidence="1">
    <location>
        <begin position="419"/>
        <end position="439"/>
    </location>
</feature>